<proteinExistence type="predicted"/>
<sequence>MRGSDANRQAPGFFASTADDSMAATPEKKRKRLATEPPNIKRAHRRWKAEHGHGRVSPSAGCPPRRKLSGPAVCRRLYSTVRGAKESGPFCEFFRDLVEGFGLRDGDGCGASEADSPTTAAGDNVDLAFHNTIQRRLDSMFENLPDRKREGEDGEDGGRHHHHP</sequence>
<dbReference type="EMBL" id="CP031036">
    <property type="protein sequence ID" value="QDZ20168.1"/>
    <property type="molecule type" value="Genomic_DNA"/>
</dbReference>
<feature type="region of interest" description="Disordered" evidence="1">
    <location>
        <begin position="1"/>
        <end position="69"/>
    </location>
</feature>
<evidence type="ECO:0000313" key="3">
    <source>
        <dbReference type="Proteomes" id="UP000316726"/>
    </source>
</evidence>
<gene>
    <name evidence="2" type="ORF">A3770_03p26860</name>
</gene>
<dbReference type="AlphaFoldDB" id="A0A5B8MHQ9"/>
<name>A0A5B8MHQ9_9CHLO</name>
<organism evidence="2 3">
    <name type="scientific">Chloropicon primus</name>
    <dbReference type="NCBI Taxonomy" id="1764295"/>
    <lineage>
        <taxon>Eukaryota</taxon>
        <taxon>Viridiplantae</taxon>
        <taxon>Chlorophyta</taxon>
        <taxon>Chloropicophyceae</taxon>
        <taxon>Chloropicales</taxon>
        <taxon>Chloropicaceae</taxon>
        <taxon>Chloropicon</taxon>
    </lineage>
</organism>
<dbReference type="Proteomes" id="UP000316726">
    <property type="component" value="Chromosome 3"/>
</dbReference>
<reference evidence="2 3" key="1">
    <citation type="submission" date="2018-07" db="EMBL/GenBank/DDBJ databases">
        <title>The complete nuclear genome of the prasinophyte Chloropicon primus (CCMP1205).</title>
        <authorList>
            <person name="Pombert J.-F."/>
            <person name="Otis C."/>
            <person name="Turmel M."/>
            <person name="Lemieux C."/>
        </authorList>
    </citation>
    <scope>NUCLEOTIDE SEQUENCE [LARGE SCALE GENOMIC DNA]</scope>
    <source>
        <strain evidence="2 3">CCMP1205</strain>
    </source>
</reference>
<evidence type="ECO:0000256" key="1">
    <source>
        <dbReference type="SAM" id="MobiDB-lite"/>
    </source>
</evidence>
<protein>
    <submittedName>
        <fullName evidence="2">Uncharacterized protein</fullName>
    </submittedName>
</protein>
<keyword evidence="3" id="KW-1185">Reference proteome</keyword>
<evidence type="ECO:0000313" key="2">
    <source>
        <dbReference type="EMBL" id="QDZ20168.1"/>
    </source>
</evidence>
<accession>A0A5B8MHQ9</accession>
<feature type="region of interest" description="Disordered" evidence="1">
    <location>
        <begin position="139"/>
        <end position="164"/>
    </location>
</feature>
<feature type="compositionally biased region" description="Basic and acidic residues" evidence="1">
    <location>
        <begin position="139"/>
        <end position="151"/>
    </location>
</feature>